<feature type="compositionally biased region" description="Polar residues" evidence="2">
    <location>
        <begin position="501"/>
        <end position="522"/>
    </location>
</feature>
<proteinExistence type="predicted"/>
<feature type="region of interest" description="Disordered" evidence="2">
    <location>
        <begin position="42"/>
        <end position="79"/>
    </location>
</feature>
<dbReference type="PROSITE" id="PS50158">
    <property type="entry name" value="ZF_CCHC"/>
    <property type="match status" value="1"/>
</dbReference>
<feature type="compositionally biased region" description="Low complexity" evidence="2">
    <location>
        <begin position="567"/>
        <end position="578"/>
    </location>
</feature>
<keyword evidence="5" id="KW-1185">Reference proteome</keyword>
<comment type="caution">
    <text evidence="4">The sequence shown here is derived from an EMBL/GenBank/DDBJ whole genome shotgun (WGS) entry which is preliminary data.</text>
</comment>
<dbReference type="SUPFAM" id="SSF57756">
    <property type="entry name" value="Retrovirus zinc finger-like domains"/>
    <property type="match status" value="1"/>
</dbReference>
<gene>
    <name evidence="4" type="ORF">R1sor_011161</name>
</gene>
<dbReference type="SMART" id="SM00343">
    <property type="entry name" value="ZnF_C2HC"/>
    <property type="match status" value="1"/>
</dbReference>
<name>A0ABD3I405_9MARC</name>
<feature type="compositionally biased region" description="Polar residues" evidence="2">
    <location>
        <begin position="48"/>
        <end position="60"/>
    </location>
</feature>
<dbReference type="EMBL" id="JBJQOH010000002">
    <property type="protein sequence ID" value="KAL3697085.1"/>
    <property type="molecule type" value="Genomic_DNA"/>
</dbReference>
<dbReference type="InterPro" id="IPR040256">
    <property type="entry name" value="At4g02000-like"/>
</dbReference>
<feature type="domain" description="CCHC-type" evidence="3">
    <location>
        <begin position="457"/>
        <end position="472"/>
    </location>
</feature>
<organism evidence="4 5">
    <name type="scientific">Riccia sorocarpa</name>
    <dbReference type="NCBI Taxonomy" id="122646"/>
    <lineage>
        <taxon>Eukaryota</taxon>
        <taxon>Viridiplantae</taxon>
        <taxon>Streptophyta</taxon>
        <taxon>Embryophyta</taxon>
        <taxon>Marchantiophyta</taxon>
        <taxon>Marchantiopsida</taxon>
        <taxon>Marchantiidae</taxon>
        <taxon>Marchantiales</taxon>
        <taxon>Ricciaceae</taxon>
        <taxon>Riccia</taxon>
    </lineage>
</organism>
<evidence type="ECO:0000256" key="1">
    <source>
        <dbReference type="PROSITE-ProRule" id="PRU00047"/>
    </source>
</evidence>
<accession>A0ABD3I405</accession>
<dbReference type="PANTHER" id="PTHR31286:SF180">
    <property type="entry name" value="OS10G0362600 PROTEIN"/>
    <property type="match status" value="1"/>
</dbReference>
<feature type="compositionally biased region" description="Polar residues" evidence="2">
    <location>
        <begin position="135"/>
        <end position="145"/>
    </location>
</feature>
<evidence type="ECO:0000259" key="3">
    <source>
        <dbReference type="PROSITE" id="PS50158"/>
    </source>
</evidence>
<feature type="compositionally biased region" description="Basic and acidic residues" evidence="2">
    <location>
        <begin position="163"/>
        <end position="176"/>
    </location>
</feature>
<feature type="region of interest" description="Disordered" evidence="2">
    <location>
        <begin position="128"/>
        <end position="215"/>
    </location>
</feature>
<feature type="compositionally biased region" description="Polar residues" evidence="2">
    <location>
        <begin position="153"/>
        <end position="162"/>
    </location>
</feature>
<dbReference type="Proteomes" id="UP001633002">
    <property type="component" value="Unassembled WGS sequence"/>
</dbReference>
<dbReference type="AlphaFoldDB" id="A0ABD3I405"/>
<dbReference type="Gene3D" id="4.10.60.10">
    <property type="entry name" value="Zinc finger, CCHC-type"/>
    <property type="match status" value="1"/>
</dbReference>
<evidence type="ECO:0000313" key="4">
    <source>
        <dbReference type="EMBL" id="KAL3697085.1"/>
    </source>
</evidence>
<evidence type="ECO:0000256" key="2">
    <source>
        <dbReference type="SAM" id="MobiDB-lite"/>
    </source>
</evidence>
<protein>
    <recommendedName>
        <fullName evidence="3">CCHC-type domain-containing protein</fullName>
    </recommendedName>
</protein>
<sequence length="586" mass="65203">MVFSGGWGHALLASIYDFNYGTSSFAKLSDYIKRSRILAHRETMGSRGESSGTGRNQSRGSTGGSPIDPSQVRRGDLFGTQEYRHVVQGGIRIRENRAFEASPASNRIQASPLAAARRTSLAGIFQNAAREESSDPASPQRNAAKNSGHERSWQQSPRVNNSQERERSVSPRDRRSSPLLPASPEKDTASQGSLPADQHMGDEEQQEDEIMDDDNLSLSSFDMERKDEEGYNEARRWKIDVMREVSAAYAKIPDKPEVAPEHEVVVEHTFDFDAQLRFQERKRRLEDCGVVFCTVDLSPSRDTFLQWIYREVENKAAVQSTHVKVLAPSYLVLMRSMQDRNAILAGGPYYMRRRMVYIVPWEPRYDTKKTLAKKMACWLDLLDVDPMLEGEGENLLASLGNVLRTAGISENEGGKFQNVRGCILMDMTKPLPTVLNVKLNRVVKKIHIRYDVLPDACFNCYERGHFARICPKGKPNDKEEEPGDNQAGEAEFETVPGGQRRNGTVENSASTHTPQVDPQNVGVNPYAVLAVEDEELDTPDPQAEGSGDNNINPEDLALKGDSVNAESTSHTAQTSHSAGDGEMVND</sequence>
<dbReference type="PANTHER" id="PTHR31286">
    <property type="entry name" value="GLYCINE-RICH CELL WALL STRUCTURAL PROTEIN 1.8-LIKE"/>
    <property type="match status" value="1"/>
</dbReference>
<evidence type="ECO:0000313" key="5">
    <source>
        <dbReference type="Proteomes" id="UP001633002"/>
    </source>
</evidence>
<dbReference type="InterPro" id="IPR001878">
    <property type="entry name" value="Znf_CCHC"/>
</dbReference>
<dbReference type="GO" id="GO:0008270">
    <property type="term" value="F:zinc ion binding"/>
    <property type="evidence" value="ECO:0007669"/>
    <property type="project" value="UniProtKB-KW"/>
</dbReference>
<dbReference type="InterPro" id="IPR036875">
    <property type="entry name" value="Znf_CCHC_sf"/>
</dbReference>
<reference evidence="4 5" key="1">
    <citation type="submission" date="2024-09" db="EMBL/GenBank/DDBJ databases">
        <title>Chromosome-scale assembly of Riccia sorocarpa.</title>
        <authorList>
            <person name="Paukszto L."/>
        </authorList>
    </citation>
    <scope>NUCLEOTIDE SEQUENCE [LARGE SCALE GENOMIC DNA]</scope>
    <source>
        <strain evidence="4">LP-2024</strain>
        <tissue evidence="4">Aerial parts of the thallus</tissue>
    </source>
</reference>
<feature type="compositionally biased region" description="Acidic residues" evidence="2">
    <location>
        <begin position="203"/>
        <end position="215"/>
    </location>
</feature>
<feature type="region of interest" description="Disordered" evidence="2">
    <location>
        <begin position="470"/>
        <end position="586"/>
    </location>
</feature>
<dbReference type="Pfam" id="PF00098">
    <property type="entry name" value="zf-CCHC"/>
    <property type="match status" value="1"/>
</dbReference>
<keyword evidence="1" id="KW-0862">Zinc</keyword>
<keyword evidence="1" id="KW-0479">Metal-binding</keyword>
<keyword evidence="1" id="KW-0863">Zinc-finger</keyword>